<feature type="compositionally biased region" description="Basic residues" evidence="9">
    <location>
        <begin position="365"/>
        <end position="378"/>
    </location>
</feature>
<name>A0A9N9G5V6_9GLOM</name>
<dbReference type="InterPro" id="IPR013083">
    <property type="entry name" value="Znf_RING/FYVE/PHD"/>
</dbReference>
<dbReference type="Pfam" id="PF07524">
    <property type="entry name" value="Bromo_TP"/>
    <property type="match status" value="1"/>
</dbReference>
<dbReference type="EMBL" id="CAJVPI010000923">
    <property type="protein sequence ID" value="CAG8582662.1"/>
    <property type="molecule type" value="Genomic_DNA"/>
</dbReference>
<feature type="compositionally biased region" description="Basic and acidic residues" evidence="9">
    <location>
        <begin position="201"/>
        <end position="210"/>
    </location>
</feature>
<accession>A0A9N9G5V6</accession>
<dbReference type="PANTHER" id="PTHR46452:SF1">
    <property type="entry name" value="TRANSCRIPTION INITIATION FACTOR TFIID SUBUNIT 3"/>
    <property type="match status" value="1"/>
</dbReference>
<evidence type="ECO:0000256" key="9">
    <source>
        <dbReference type="SAM" id="MobiDB-lite"/>
    </source>
</evidence>
<feature type="compositionally biased region" description="Low complexity" evidence="9">
    <location>
        <begin position="330"/>
        <end position="346"/>
    </location>
</feature>
<dbReference type="SMART" id="SM00249">
    <property type="entry name" value="PHD"/>
    <property type="match status" value="1"/>
</dbReference>
<evidence type="ECO:0000256" key="6">
    <source>
        <dbReference type="ARBA" id="ARBA00023163"/>
    </source>
</evidence>
<dbReference type="InterPro" id="IPR019787">
    <property type="entry name" value="Znf_PHD-finger"/>
</dbReference>
<dbReference type="GO" id="GO:0045944">
    <property type="term" value="P:positive regulation of transcription by RNA polymerase II"/>
    <property type="evidence" value="ECO:0007669"/>
    <property type="project" value="TreeGrafter"/>
</dbReference>
<gene>
    <name evidence="11" type="ORF">PBRASI_LOCUS6703</name>
</gene>
<dbReference type="InterPro" id="IPR006565">
    <property type="entry name" value="BTP"/>
</dbReference>
<sequence length="502" mass="55379">MEAFCSSYLRLVTLHIIQAAGFDKTSEISLDVLTDIFGRYITLLGHTVTENANHAGRATPNILDLSPAFESLNIDMSDLKEWVTEGDGKTLENLGLSIPSPPIRDILQSGLVKNQNEVMTIDPFPPDVKIVEKVEMGDELKENVKEGDDDESDVKGYGEEKVGEGKIEGVVEGQVDESAVKSETTLGSPNDKEPEVEEMAISEKETKPDEAPPLAEVSPHPNFNQDQAATNLKRKIRSPSCLSAYAKASSSDIVQSTLKAFSSPQDSYWENDDVHISGLTRKKHRLDDAPSWLMPYSSKSYLPEAWERDVKLAEVRAKFGLDVPFIDGAQQARQQPKQRQQKQPPKQQKEQKREQVQPPHNSTQRQKKPSKFKLKPKPAKSTPASASAPMKIKLRIPAPHKQSSSPASVPSTPVSAISASLPSSTLNTPSVVVSIPTMSDEEINCICENPHMDYGKFMIACDNCEVWYHGSCVGFGDGTDVVVDSWFCMRCQKRGESAKTEK</sequence>
<feature type="region of interest" description="Disordered" evidence="9">
    <location>
        <begin position="174"/>
        <end position="225"/>
    </location>
</feature>
<dbReference type="PROSITE" id="PS01359">
    <property type="entry name" value="ZF_PHD_1"/>
    <property type="match status" value="1"/>
</dbReference>
<feature type="region of interest" description="Disordered" evidence="9">
    <location>
        <begin position="141"/>
        <end position="161"/>
    </location>
</feature>
<dbReference type="GO" id="GO:0046982">
    <property type="term" value="F:protein heterodimerization activity"/>
    <property type="evidence" value="ECO:0007669"/>
    <property type="project" value="InterPro"/>
</dbReference>
<dbReference type="OrthoDB" id="436852at2759"/>
<dbReference type="InterPro" id="IPR001965">
    <property type="entry name" value="Znf_PHD"/>
</dbReference>
<keyword evidence="7" id="KW-0539">Nucleus</keyword>
<feature type="compositionally biased region" description="Low complexity" evidence="9">
    <location>
        <begin position="379"/>
        <end position="389"/>
    </location>
</feature>
<dbReference type="InterPro" id="IPR011011">
    <property type="entry name" value="Znf_FYVE_PHD"/>
</dbReference>
<keyword evidence="12" id="KW-1185">Reference proteome</keyword>
<comment type="subcellular location">
    <subcellularLocation>
        <location evidence="1">Nucleus</location>
    </subcellularLocation>
</comment>
<dbReference type="PANTHER" id="PTHR46452">
    <property type="entry name" value="TRANSCRIPTION INITIATION FACTOR TFIID SUBUNIT 3"/>
    <property type="match status" value="1"/>
</dbReference>
<comment type="caution">
    <text evidence="11">The sequence shown here is derived from an EMBL/GenBank/DDBJ whole genome shotgun (WGS) entry which is preliminary data.</text>
</comment>
<keyword evidence="6" id="KW-0804">Transcription</keyword>
<organism evidence="11 12">
    <name type="scientific">Paraglomus brasilianum</name>
    <dbReference type="NCBI Taxonomy" id="144538"/>
    <lineage>
        <taxon>Eukaryota</taxon>
        <taxon>Fungi</taxon>
        <taxon>Fungi incertae sedis</taxon>
        <taxon>Mucoromycota</taxon>
        <taxon>Glomeromycotina</taxon>
        <taxon>Glomeromycetes</taxon>
        <taxon>Paraglomerales</taxon>
        <taxon>Paraglomeraceae</taxon>
        <taxon>Paraglomus</taxon>
    </lineage>
</organism>
<evidence type="ECO:0000256" key="1">
    <source>
        <dbReference type="ARBA" id="ARBA00004123"/>
    </source>
</evidence>
<dbReference type="InterPro" id="IPR019786">
    <property type="entry name" value="Zinc_finger_PHD-type_CS"/>
</dbReference>
<feature type="compositionally biased region" description="Low complexity" evidence="9">
    <location>
        <begin position="403"/>
        <end position="420"/>
    </location>
</feature>
<keyword evidence="2" id="KW-0479">Metal-binding</keyword>
<dbReference type="Pfam" id="PF00628">
    <property type="entry name" value="PHD"/>
    <property type="match status" value="1"/>
</dbReference>
<dbReference type="AlphaFoldDB" id="A0A9N9G5V6"/>
<evidence type="ECO:0000256" key="2">
    <source>
        <dbReference type="ARBA" id="ARBA00022723"/>
    </source>
</evidence>
<evidence type="ECO:0000259" key="10">
    <source>
        <dbReference type="PROSITE" id="PS50016"/>
    </source>
</evidence>
<evidence type="ECO:0000256" key="8">
    <source>
        <dbReference type="PROSITE-ProRule" id="PRU00146"/>
    </source>
</evidence>
<dbReference type="InterPro" id="IPR009072">
    <property type="entry name" value="Histone-fold"/>
</dbReference>
<dbReference type="GO" id="GO:0008270">
    <property type="term" value="F:zinc ion binding"/>
    <property type="evidence" value="ECO:0007669"/>
    <property type="project" value="UniProtKB-KW"/>
</dbReference>
<evidence type="ECO:0000313" key="12">
    <source>
        <dbReference type="Proteomes" id="UP000789739"/>
    </source>
</evidence>
<feature type="domain" description="PHD-type" evidence="10">
    <location>
        <begin position="442"/>
        <end position="494"/>
    </location>
</feature>
<proteinExistence type="predicted"/>
<evidence type="ECO:0000256" key="4">
    <source>
        <dbReference type="ARBA" id="ARBA00022833"/>
    </source>
</evidence>
<keyword evidence="5" id="KW-0805">Transcription regulation</keyword>
<reference evidence="11" key="1">
    <citation type="submission" date="2021-06" db="EMBL/GenBank/DDBJ databases">
        <authorList>
            <person name="Kallberg Y."/>
            <person name="Tangrot J."/>
            <person name="Rosling A."/>
        </authorList>
    </citation>
    <scope>NUCLEOTIDE SEQUENCE</scope>
    <source>
        <strain evidence="11">BR232B</strain>
    </source>
</reference>
<dbReference type="Proteomes" id="UP000789739">
    <property type="component" value="Unassembled WGS sequence"/>
</dbReference>
<protein>
    <submittedName>
        <fullName evidence="11">1816_t:CDS:1</fullName>
    </submittedName>
</protein>
<feature type="region of interest" description="Disordered" evidence="9">
    <location>
        <begin position="330"/>
        <end position="422"/>
    </location>
</feature>
<dbReference type="Gene3D" id="3.30.40.10">
    <property type="entry name" value="Zinc/RING finger domain, C3HC4 (zinc finger)"/>
    <property type="match status" value="1"/>
</dbReference>
<keyword evidence="4" id="KW-0862">Zinc</keyword>
<dbReference type="GO" id="GO:0005669">
    <property type="term" value="C:transcription factor TFIID complex"/>
    <property type="evidence" value="ECO:0007669"/>
    <property type="project" value="TreeGrafter"/>
</dbReference>
<evidence type="ECO:0000313" key="11">
    <source>
        <dbReference type="EMBL" id="CAG8582662.1"/>
    </source>
</evidence>
<dbReference type="SMART" id="SM00576">
    <property type="entry name" value="BTP"/>
    <property type="match status" value="1"/>
</dbReference>
<evidence type="ECO:0000256" key="3">
    <source>
        <dbReference type="ARBA" id="ARBA00022771"/>
    </source>
</evidence>
<keyword evidence="3 8" id="KW-0863">Zinc-finger</keyword>
<evidence type="ECO:0000256" key="7">
    <source>
        <dbReference type="ARBA" id="ARBA00023242"/>
    </source>
</evidence>
<dbReference type="SUPFAM" id="SSF57903">
    <property type="entry name" value="FYVE/PHD zinc finger"/>
    <property type="match status" value="1"/>
</dbReference>
<dbReference type="PROSITE" id="PS50016">
    <property type="entry name" value="ZF_PHD_2"/>
    <property type="match status" value="1"/>
</dbReference>
<dbReference type="Gene3D" id="1.10.20.10">
    <property type="entry name" value="Histone, subunit A"/>
    <property type="match status" value="1"/>
</dbReference>
<evidence type="ECO:0000256" key="5">
    <source>
        <dbReference type="ARBA" id="ARBA00023015"/>
    </source>
</evidence>